<sequence length="106" mass="12416">MLAMHFRVPRSLNLSPDLADSFIHLTPRAKINCYKNFALKLPIYLYIIIKYLAGDNLFIMKLLNPIKEAKCVLNNLKILNRLELKKKSNKKKDYAIFFFILENAKT</sequence>
<proteinExistence type="predicted"/>
<name>A0A3M7PKV3_BRAPC</name>
<dbReference type="AlphaFoldDB" id="A0A3M7PKV3"/>
<gene>
    <name evidence="1" type="ORF">BpHYR1_024843</name>
</gene>
<protein>
    <submittedName>
        <fullName evidence="1">Uncharacterized protein</fullName>
    </submittedName>
</protein>
<dbReference type="Proteomes" id="UP000276133">
    <property type="component" value="Unassembled WGS sequence"/>
</dbReference>
<reference evidence="1 2" key="1">
    <citation type="journal article" date="2018" name="Sci. Rep.">
        <title>Genomic signatures of local adaptation to the degree of environmental predictability in rotifers.</title>
        <authorList>
            <person name="Franch-Gras L."/>
            <person name="Hahn C."/>
            <person name="Garcia-Roger E.M."/>
            <person name="Carmona M.J."/>
            <person name="Serra M."/>
            <person name="Gomez A."/>
        </authorList>
    </citation>
    <scope>NUCLEOTIDE SEQUENCE [LARGE SCALE GENOMIC DNA]</scope>
    <source>
        <strain evidence="1">HYR1</strain>
    </source>
</reference>
<comment type="caution">
    <text evidence="1">The sequence shown here is derived from an EMBL/GenBank/DDBJ whole genome shotgun (WGS) entry which is preliminary data.</text>
</comment>
<organism evidence="1 2">
    <name type="scientific">Brachionus plicatilis</name>
    <name type="common">Marine rotifer</name>
    <name type="synonym">Brachionus muelleri</name>
    <dbReference type="NCBI Taxonomy" id="10195"/>
    <lineage>
        <taxon>Eukaryota</taxon>
        <taxon>Metazoa</taxon>
        <taxon>Spiralia</taxon>
        <taxon>Gnathifera</taxon>
        <taxon>Rotifera</taxon>
        <taxon>Eurotatoria</taxon>
        <taxon>Monogononta</taxon>
        <taxon>Pseudotrocha</taxon>
        <taxon>Ploima</taxon>
        <taxon>Brachionidae</taxon>
        <taxon>Brachionus</taxon>
    </lineage>
</organism>
<dbReference type="EMBL" id="REGN01010255">
    <property type="protein sequence ID" value="RMZ99374.1"/>
    <property type="molecule type" value="Genomic_DNA"/>
</dbReference>
<keyword evidence="2" id="KW-1185">Reference proteome</keyword>
<accession>A0A3M7PKV3</accession>
<evidence type="ECO:0000313" key="2">
    <source>
        <dbReference type="Proteomes" id="UP000276133"/>
    </source>
</evidence>
<evidence type="ECO:0000313" key="1">
    <source>
        <dbReference type="EMBL" id="RMZ99374.1"/>
    </source>
</evidence>